<gene>
    <name evidence="7" type="ORF">ESZ91_07570</name>
</gene>
<evidence type="ECO:0000256" key="6">
    <source>
        <dbReference type="SAM" id="Phobius"/>
    </source>
</evidence>
<dbReference type="GO" id="GO:0022857">
    <property type="term" value="F:transmembrane transporter activity"/>
    <property type="evidence" value="ECO:0007669"/>
    <property type="project" value="InterPro"/>
</dbReference>
<dbReference type="EMBL" id="SDOZ01000002">
    <property type="protein sequence ID" value="RXZ62245.1"/>
    <property type="molecule type" value="Genomic_DNA"/>
</dbReference>
<evidence type="ECO:0000256" key="1">
    <source>
        <dbReference type="ARBA" id="ARBA00004651"/>
    </source>
</evidence>
<feature type="transmembrane region" description="Helical" evidence="6">
    <location>
        <begin position="89"/>
        <end position="107"/>
    </location>
</feature>
<dbReference type="Pfam" id="PF02653">
    <property type="entry name" value="BPD_transp_2"/>
    <property type="match status" value="1"/>
</dbReference>
<dbReference type="CDD" id="cd06574">
    <property type="entry name" value="TM_PBP1_branched-chain-AA_like"/>
    <property type="match status" value="1"/>
</dbReference>
<feature type="transmembrane region" description="Helical" evidence="6">
    <location>
        <begin position="136"/>
        <end position="157"/>
    </location>
</feature>
<keyword evidence="5 6" id="KW-0472">Membrane</keyword>
<comment type="caution">
    <text evidence="7">The sequence shown here is derived from an EMBL/GenBank/DDBJ whole genome shotgun (WGS) entry which is preliminary data.</text>
</comment>
<evidence type="ECO:0000313" key="7">
    <source>
        <dbReference type="EMBL" id="RXZ62245.1"/>
    </source>
</evidence>
<feature type="transmembrane region" description="Helical" evidence="6">
    <location>
        <begin position="59"/>
        <end position="82"/>
    </location>
</feature>
<name>A0A4Q2KCE2_9FIRM</name>
<keyword evidence="8" id="KW-1185">Reference proteome</keyword>
<proteinExistence type="predicted"/>
<feature type="transmembrane region" description="Helical" evidence="6">
    <location>
        <begin position="271"/>
        <end position="292"/>
    </location>
</feature>
<evidence type="ECO:0000256" key="4">
    <source>
        <dbReference type="ARBA" id="ARBA00022989"/>
    </source>
</evidence>
<protein>
    <submittedName>
        <fullName evidence="7">ABC transporter permease</fullName>
    </submittedName>
</protein>
<feature type="transmembrane region" description="Helical" evidence="6">
    <location>
        <begin position="6"/>
        <end position="26"/>
    </location>
</feature>
<feature type="transmembrane region" description="Helical" evidence="6">
    <location>
        <begin position="187"/>
        <end position="209"/>
    </location>
</feature>
<evidence type="ECO:0000313" key="8">
    <source>
        <dbReference type="Proteomes" id="UP000291269"/>
    </source>
</evidence>
<comment type="subcellular location">
    <subcellularLocation>
        <location evidence="1">Cell membrane</location>
        <topology evidence="1">Multi-pass membrane protein</topology>
    </subcellularLocation>
</comment>
<evidence type="ECO:0000256" key="2">
    <source>
        <dbReference type="ARBA" id="ARBA00022475"/>
    </source>
</evidence>
<dbReference type="PANTHER" id="PTHR32196:SF69">
    <property type="entry name" value="BRANCHED-CHAIN AMINO ACID TRANSPORT SYSTEM, PERMEASE PROTEIN"/>
    <property type="match status" value="1"/>
</dbReference>
<keyword evidence="3 6" id="KW-0812">Transmembrane</keyword>
<organism evidence="7 8">
    <name type="scientific">Candidatus Borkfalkia ceftriaxoniphila</name>
    <dbReference type="NCBI Taxonomy" id="2508949"/>
    <lineage>
        <taxon>Bacteria</taxon>
        <taxon>Bacillati</taxon>
        <taxon>Bacillota</taxon>
        <taxon>Clostridia</taxon>
        <taxon>Christensenellales</taxon>
        <taxon>Christensenellaceae</taxon>
        <taxon>Candidatus Borkfalkia</taxon>
    </lineage>
</organism>
<dbReference type="RefSeq" id="WP_129225765.1">
    <property type="nucleotide sequence ID" value="NZ_SDOZ01000002.1"/>
</dbReference>
<dbReference type="InterPro" id="IPR001851">
    <property type="entry name" value="ABC_transp_permease"/>
</dbReference>
<dbReference type="PANTHER" id="PTHR32196">
    <property type="entry name" value="ABC TRANSPORTER PERMEASE PROTEIN YPHD-RELATED-RELATED"/>
    <property type="match status" value="1"/>
</dbReference>
<keyword evidence="2" id="KW-1003">Cell membrane</keyword>
<evidence type="ECO:0000256" key="5">
    <source>
        <dbReference type="ARBA" id="ARBA00023136"/>
    </source>
</evidence>
<accession>A0A4Q2KCE2</accession>
<feature type="transmembrane region" description="Helical" evidence="6">
    <location>
        <begin position="215"/>
        <end position="234"/>
    </location>
</feature>
<sequence>MDFLNQASTVLQMGFIYAIVALGVYITYKILDFPDLSVDGTFPLGGVVFAVLVTNGCPWFLAMPVSFFSGCAAGFVTGILHVKLKINNLLSGIITMTALLSVNYLIAGGPSVSFSQTETLLSGGFLSSIPRTARNYVQAGFILLFVVLCKVLLDLFLKTKSGFLLRATGDNPQLVTQMGKNTDNYKMLGLMLANGLVALAGSIYCQYGSVYNSDMGTGTVVIALACVIIGCVVAKHIRFLSDTAGVAVGSVLYYAVLTAALFLCGSEYTKLIVAILFVLVLLFDSGLAGRTLKKIFRKRRKGDAGTAIDP</sequence>
<dbReference type="GO" id="GO:0005886">
    <property type="term" value="C:plasma membrane"/>
    <property type="evidence" value="ECO:0007669"/>
    <property type="project" value="UniProtKB-SubCell"/>
</dbReference>
<keyword evidence="4 6" id="KW-1133">Transmembrane helix</keyword>
<dbReference type="Proteomes" id="UP000291269">
    <property type="component" value="Unassembled WGS sequence"/>
</dbReference>
<feature type="transmembrane region" description="Helical" evidence="6">
    <location>
        <begin position="246"/>
        <end position="265"/>
    </location>
</feature>
<dbReference type="OrthoDB" id="9778389at2"/>
<reference evidence="7 8" key="1">
    <citation type="journal article" date="2019" name="Gut">
        <title>Antibiotics-induced monodominance of a novel gut bacterial order.</title>
        <authorList>
            <person name="Hildebrand F."/>
            <person name="Moitinho-Silva L."/>
            <person name="Blasche S."/>
            <person name="Jahn M.T."/>
            <person name="Gossmann T.I."/>
            <person name="Heuerta-Cepas J."/>
            <person name="Hercog R."/>
            <person name="Luetge M."/>
            <person name="Bahram M."/>
            <person name="Pryszlak A."/>
            <person name="Alves R.J."/>
            <person name="Waszak S.M."/>
            <person name="Zhu A."/>
            <person name="Ye L."/>
            <person name="Costea P.I."/>
            <person name="Aalvink S."/>
            <person name="Belzer C."/>
            <person name="Forslund S.K."/>
            <person name="Sunagawa S."/>
            <person name="Hentschel U."/>
            <person name="Merten C."/>
            <person name="Patil K.R."/>
            <person name="Benes V."/>
            <person name="Bork P."/>
        </authorList>
    </citation>
    <scope>NUCLEOTIDE SEQUENCE [LARGE SCALE GENOMIC DNA]</scope>
    <source>
        <strain evidence="7 8">HDS1380</strain>
    </source>
</reference>
<dbReference type="AlphaFoldDB" id="A0A4Q2KCE2"/>
<evidence type="ECO:0000256" key="3">
    <source>
        <dbReference type="ARBA" id="ARBA00022692"/>
    </source>
</evidence>